<evidence type="ECO:0000313" key="3">
    <source>
        <dbReference type="Proteomes" id="UP000009169"/>
    </source>
</evidence>
<name>F2PX87_TRIEC</name>
<organism evidence="2 3">
    <name type="scientific">Trichophyton equinum (strain ATCC MYA-4606 / CBS 127.97)</name>
    <name type="common">Horse ringworm fungus</name>
    <dbReference type="NCBI Taxonomy" id="559882"/>
    <lineage>
        <taxon>Eukaryota</taxon>
        <taxon>Fungi</taxon>
        <taxon>Dikarya</taxon>
        <taxon>Ascomycota</taxon>
        <taxon>Pezizomycotina</taxon>
        <taxon>Eurotiomycetes</taxon>
        <taxon>Eurotiomycetidae</taxon>
        <taxon>Onygenales</taxon>
        <taxon>Arthrodermataceae</taxon>
        <taxon>Trichophyton</taxon>
    </lineage>
</organism>
<dbReference type="Proteomes" id="UP000009169">
    <property type="component" value="Unassembled WGS sequence"/>
</dbReference>
<accession>F2PX87</accession>
<dbReference type="AlphaFoldDB" id="F2PX87"/>
<dbReference type="EMBL" id="DS995748">
    <property type="protein sequence ID" value="EGE06505.1"/>
    <property type="molecule type" value="Genomic_DNA"/>
</dbReference>
<protein>
    <submittedName>
        <fullName evidence="2">Uncharacterized protein</fullName>
    </submittedName>
</protein>
<evidence type="ECO:0000256" key="1">
    <source>
        <dbReference type="SAM" id="MobiDB-lite"/>
    </source>
</evidence>
<proteinExistence type="predicted"/>
<feature type="region of interest" description="Disordered" evidence="1">
    <location>
        <begin position="1"/>
        <end position="29"/>
    </location>
</feature>
<keyword evidence="3" id="KW-1185">Reference proteome</keyword>
<dbReference type="VEuPathDB" id="FungiDB:TEQG_05505"/>
<sequence>MALEQPAGRMYLNDVSERRSPSSGAVRGGALAGWRPRRGLLITLEVSYGASQTELSRRGSNEDKHRAMTLFDQRRRRPTRPQSLVELAWWWDGRQSQPACCCVDVNIFRGPQ</sequence>
<gene>
    <name evidence="2" type="ORF">TEQG_05505</name>
</gene>
<reference evidence="3" key="1">
    <citation type="journal article" date="2012" name="MBio">
        <title>Comparative genome analysis of Trichophyton rubrum and related dermatophytes reveals candidate genes involved in infection.</title>
        <authorList>
            <person name="Martinez D.A."/>
            <person name="Oliver B.G."/>
            <person name="Graeser Y."/>
            <person name="Goldberg J.M."/>
            <person name="Li W."/>
            <person name="Martinez-Rossi N.M."/>
            <person name="Monod M."/>
            <person name="Shelest E."/>
            <person name="Barton R.C."/>
            <person name="Birch E."/>
            <person name="Brakhage A.A."/>
            <person name="Chen Z."/>
            <person name="Gurr S.J."/>
            <person name="Heiman D."/>
            <person name="Heitman J."/>
            <person name="Kosti I."/>
            <person name="Rossi A."/>
            <person name="Saif S."/>
            <person name="Samalova M."/>
            <person name="Saunders C.W."/>
            <person name="Shea T."/>
            <person name="Summerbell R.C."/>
            <person name="Xu J."/>
            <person name="Young S."/>
            <person name="Zeng Q."/>
            <person name="Birren B.W."/>
            <person name="Cuomo C.A."/>
            <person name="White T.C."/>
        </authorList>
    </citation>
    <scope>NUCLEOTIDE SEQUENCE [LARGE SCALE GENOMIC DNA]</scope>
    <source>
        <strain evidence="3">ATCC MYA-4606 / CBS 127.97</strain>
    </source>
</reference>
<dbReference type="HOGENOM" id="CLU_2147642_0_0_1"/>
<evidence type="ECO:0000313" key="2">
    <source>
        <dbReference type="EMBL" id="EGE06505.1"/>
    </source>
</evidence>